<name>A0AAD5GQY2_AMBAR</name>
<dbReference type="AlphaFoldDB" id="A0AAD5GQY2"/>
<dbReference type="EMBL" id="JAMZMK010005766">
    <property type="protein sequence ID" value="KAI7752052.1"/>
    <property type="molecule type" value="Genomic_DNA"/>
</dbReference>
<evidence type="ECO:0000313" key="3">
    <source>
        <dbReference type="Proteomes" id="UP001206925"/>
    </source>
</evidence>
<dbReference type="Proteomes" id="UP001206925">
    <property type="component" value="Unassembled WGS sequence"/>
</dbReference>
<keyword evidence="1" id="KW-0472">Membrane</keyword>
<accession>A0AAD5GQY2</accession>
<keyword evidence="1" id="KW-1133">Transmembrane helix</keyword>
<keyword evidence="3" id="KW-1185">Reference proteome</keyword>
<evidence type="ECO:0000256" key="1">
    <source>
        <dbReference type="SAM" id="Phobius"/>
    </source>
</evidence>
<reference evidence="2" key="1">
    <citation type="submission" date="2022-06" db="EMBL/GenBank/DDBJ databases">
        <title>Uncovering the hologenomic basis of an extraordinary plant invasion.</title>
        <authorList>
            <person name="Bieker V.C."/>
            <person name="Martin M.D."/>
            <person name="Gilbert T."/>
            <person name="Hodgins K."/>
            <person name="Battlay P."/>
            <person name="Petersen B."/>
            <person name="Wilson J."/>
        </authorList>
    </citation>
    <scope>NUCLEOTIDE SEQUENCE</scope>
    <source>
        <strain evidence="2">AA19_3_7</strain>
        <tissue evidence="2">Leaf</tissue>
    </source>
</reference>
<protein>
    <submittedName>
        <fullName evidence="2">Uncharacterized protein</fullName>
    </submittedName>
</protein>
<comment type="caution">
    <text evidence="2">The sequence shown here is derived from an EMBL/GenBank/DDBJ whole genome shotgun (WGS) entry which is preliminary data.</text>
</comment>
<keyword evidence="1" id="KW-0812">Transmembrane</keyword>
<evidence type="ECO:0000313" key="2">
    <source>
        <dbReference type="EMBL" id="KAI7752052.1"/>
    </source>
</evidence>
<proteinExistence type="predicted"/>
<feature type="transmembrane region" description="Helical" evidence="1">
    <location>
        <begin position="20"/>
        <end position="43"/>
    </location>
</feature>
<sequence length="46" mass="5415">MFLMQFVYWLKRLRLSNFTLVLMGSKCWLLTIALIIPLDLLLVSSI</sequence>
<organism evidence="2 3">
    <name type="scientific">Ambrosia artemisiifolia</name>
    <name type="common">Common ragweed</name>
    <dbReference type="NCBI Taxonomy" id="4212"/>
    <lineage>
        <taxon>Eukaryota</taxon>
        <taxon>Viridiplantae</taxon>
        <taxon>Streptophyta</taxon>
        <taxon>Embryophyta</taxon>
        <taxon>Tracheophyta</taxon>
        <taxon>Spermatophyta</taxon>
        <taxon>Magnoliopsida</taxon>
        <taxon>eudicotyledons</taxon>
        <taxon>Gunneridae</taxon>
        <taxon>Pentapetalae</taxon>
        <taxon>asterids</taxon>
        <taxon>campanulids</taxon>
        <taxon>Asterales</taxon>
        <taxon>Asteraceae</taxon>
        <taxon>Asteroideae</taxon>
        <taxon>Heliantheae alliance</taxon>
        <taxon>Heliantheae</taxon>
        <taxon>Ambrosia</taxon>
    </lineage>
</organism>
<gene>
    <name evidence="2" type="ORF">M8C21_009233</name>
</gene>